<comment type="caution">
    <text evidence="1">The sequence shown here is derived from an EMBL/GenBank/DDBJ whole genome shotgun (WGS) entry which is preliminary data.</text>
</comment>
<dbReference type="AlphaFoldDB" id="A0AAV7TR01"/>
<name>A0AAV7TR01_PLEWA</name>
<keyword evidence="2" id="KW-1185">Reference proteome</keyword>
<organism evidence="1 2">
    <name type="scientific">Pleurodeles waltl</name>
    <name type="common">Iberian ribbed newt</name>
    <dbReference type="NCBI Taxonomy" id="8319"/>
    <lineage>
        <taxon>Eukaryota</taxon>
        <taxon>Metazoa</taxon>
        <taxon>Chordata</taxon>
        <taxon>Craniata</taxon>
        <taxon>Vertebrata</taxon>
        <taxon>Euteleostomi</taxon>
        <taxon>Amphibia</taxon>
        <taxon>Batrachia</taxon>
        <taxon>Caudata</taxon>
        <taxon>Salamandroidea</taxon>
        <taxon>Salamandridae</taxon>
        <taxon>Pleurodelinae</taxon>
        <taxon>Pleurodeles</taxon>
    </lineage>
</organism>
<accession>A0AAV7TR01</accession>
<dbReference type="Proteomes" id="UP001066276">
    <property type="component" value="Chromosome 3_2"/>
</dbReference>
<sequence>MIERAGTEEAHMKNVRRDDGLTDDLLAWGTMIQELTVLSSNPILLGYCEEHGVGVEVAGTVYLLVGCCFYIGLMHRGAPIAARGVRVRPNGMMQEFIM</sequence>
<protein>
    <submittedName>
        <fullName evidence="1">Uncharacterized protein</fullName>
    </submittedName>
</protein>
<dbReference type="EMBL" id="JANPWB010000006">
    <property type="protein sequence ID" value="KAJ1178858.1"/>
    <property type="molecule type" value="Genomic_DNA"/>
</dbReference>
<reference evidence="1" key="1">
    <citation type="journal article" date="2022" name="bioRxiv">
        <title>Sequencing and chromosome-scale assembly of the giantPleurodeles waltlgenome.</title>
        <authorList>
            <person name="Brown T."/>
            <person name="Elewa A."/>
            <person name="Iarovenko S."/>
            <person name="Subramanian E."/>
            <person name="Araus A.J."/>
            <person name="Petzold A."/>
            <person name="Susuki M."/>
            <person name="Suzuki K.-i.T."/>
            <person name="Hayashi T."/>
            <person name="Toyoda A."/>
            <person name="Oliveira C."/>
            <person name="Osipova E."/>
            <person name="Leigh N.D."/>
            <person name="Simon A."/>
            <person name="Yun M.H."/>
        </authorList>
    </citation>
    <scope>NUCLEOTIDE SEQUENCE</scope>
    <source>
        <strain evidence="1">20211129_DDA</strain>
        <tissue evidence="1">Liver</tissue>
    </source>
</reference>
<proteinExistence type="predicted"/>
<gene>
    <name evidence="1" type="ORF">NDU88_004100</name>
</gene>
<evidence type="ECO:0000313" key="1">
    <source>
        <dbReference type="EMBL" id="KAJ1178858.1"/>
    </source>
</evidence>
<evidence type="ECO:0000313" key="2">
    <source>
        <dbReference type="Proteomes" id="UP001066276"/>
    </source>
</evidence>